<gene>
    <name evidence="1" type="ORF">SAMN04487928_1557</name>
</gene>
<keyword evidence="2" id="KW-1185">Reference proteome</keyword>
<dbReference type="AlphaFoldDB" id="A0A1I5YSH7"/>
<evidence type="ECO:0000313" key="2">
    <source>
        <dbReference type="Proteomes" id="UP000182624"/>
    </source>
</evidence>
<evidence type="ECO:0008006" key="3">
    <source>
        <dbReference type="Google" id="ProtNLM"/>
    </source>
</evidence>
<protein>
    <recommendedName>
        <fullName evidence="3">DUF3800 domain-containing protein</fullName>
    </recommendedName>
</protein>
<sequence length="198" mass="23255">MVFHDQSSDITACLASLEQELLYLGYPNHCLHAGPIVRMEDEFKEENIVVRRKLLMKLMGFIRKVKIKHKSFYVDRRHVEDITEATMQLSKHIGTWIKNNYEFLLPYDTVKIYYDNGQVELSRILGSVLNVLLPSVATKKVIPSDYRLFQVADFICTMKLTELKMNEHNMSKQELRFFGGENGAWKNYIKDLKKYELL</sequence>
<organism evidence="1 2">
    <name type="scientific">Butyrivibrio proteoclasticus</name>
    <dbReference type="NCBI Taxonomy" id="43305"/>
    <lineage>
        <taxon>Bacteria</taxon>
        <taxon>Bacillati</taxon>
        <taxon>Bacillota</taxon>
        <taxon>Clostridia</taxon>
        <taxon>Lachnospirales</taxon>
        <taxon>Lachnospiraceae</taxon>
        <taxon>Butyrivibrio</taxon>
    </lineage>
</organism>
<accession>A0A1I5YSH7</accession>
<name>A0A1I5YSH7_9FIRM</name>
<dbReference type="RefSeq" id="WP_074892099.1">
    <property type="nucleotide sequence ID" value="NZ_FOXO01000055.1"/>
</dbReference>
<dbReference type="Proteomes" id="UP000182624">
    <property type="component" value="Unassembled WGS sequence"/>
</dbReference>
<evidence type="ECO:0000313" key="1">
    <source>
        <dbReference type="EMBL" id="SFQ47005.1"/>
    </source>
</evidence>
<dbReference type="EMBL" id="FOXO01000055">
    <property type="protein sequence ID" value="SFQ47005.1"/>
    <property type="molecule type" value="Genomic_DNA"/>
</dbReference>
<proteinExistence type="predicted"/>
<reference evidence="2" key="1">
    <citation type="submission" date="2016-10" db="EMBL/GenBank/DDBJ databases">
        <authorList>
            <person name="Varghese N."/>
            <person name="Submissions S."/>
        </authorList>
    </citation>
    <scope>NUCLEOTIDE SEQUENCE [LARGE SCALE GENOMIC DNA]</scope>
    <source>
        <strain evidence="2">P18</strain>
    </source>
</reference>